<dbReference type="GeneTree" id="ENSGT00940000160428"/>
<evidence type="ECO:0000256" key="4">
    <source>
        <dbReference type="ARBA" id="ARBA00023125"/>
    </source>
</evidence>
<dbReference type="Pfam" id="PF00046">
    <property type="entry name" value="Homeodomain"/>
    <property type="match status" value="1"/>
</dbReference>
<dbReference type="SMART" id="SM00389">
    <property type="entry name" value="HOX"/>
    <property type="match status" value="1"/>
</dbReference>
<dbReference type="PRINTS" id="PR00024">
    <property type="entry name" value="HOMEOBOX"/>
</dbReference>
<dbReference type="CDD" id="cd00086">
    <property type="entry name" value="homeodomain"/>
    <property type="match status" value="1"/>
</dbReference>
<dbReference type="Gene3D" id="1.10.10.60">
    <property type="entry name" value="Homeodomain-like"/>
    <property type="match status" value="1"/>
</dbReference>
<dbReference type="SUPFAM" id="SSF46689">
    <property type="entry name" value="Homeodomain-like"/>
    <property type="match status" value="1"/>
</dbReference>
<evidence type="ECO:0000259" key="12">
    <source>
        <dbReference type="PROSITE" id="PS50071"/>
    </source>
</evidence>
<dbReference type="Proteomes" id="UP001501940">
    <property type="component" value="Chromosome 6"/>
</dbReference>
<reference evidence="13 14" key="1">
    <citation type="submission" date="2022-01" db="EMBL/GenBank/DDBJ databases">
        <title>A chromosome-scale genome assembly of the false clownfish, Amphiprion ocellaris.</title>
        <authorList>
            <person name="Ryu T."/>
        </authorList>
    </citation>
    <scope>NUCLEOTIDE SEQUENCE [LARGE SCALE GENOMIC DNA]</scope>
</reference>
<evidence type="ECO:0000256" key="10">
    <source>
        <dbReference type="RuleBase" id="RU000682"/>
    </source>
</evidence>
<sequence length="264" mass="29040">MEVSASGYFCIDSLLSLKPPAALLSRPPPPELSPAGSGGSEPSSPRRESAARLEAPLQPRSVISSFLIRDILADCRSCSDPGQVYSDPGQPEMEVEPFPSGAEESQSSASSDSETRESTEGQRSLGGADPVRLKKPRKARTAFSDQQLSRLERSFQKQKYLNVQDRMELAAALQLSDTQVKTWYQNRRTKWKRQAAAGLDLLAEAGRMFLQPHFLYPPAPPTLDLYLYRGHAHHHNAPPLVPRLLTHTNPRLMGGLVPAACCRL</sequence>
<keyword evidence="5 9" id="KW-0371">Homeobox</keyword>
<gene>
    <name evidence="13" type="primary">BARHL1</name>
</gene>
<evidence type="ECO:0000256" key="2">
    <source>
        <dbReference type="ARBA" id="ARBA00022473"/>
    </source>
</evidence>
<dbReference type="GO" id="GO:0005634">
    <property type="term" value="C:nucleus"/>
    <property type="evidence" value="ECO:0007669"/>
    <property type="project" value="UniProtKB-SubCell"/>
</dbReference>
<dbReference type="AlphaFoldDB" id="A0A3Q1BG02"/>
<accession>A0A3Q1BG02</accession>
<proteinExistence type="inferred from homology"/>
<feature type="region of interest" description="Disordered" evidence="11">
    <location>
        <begin position="20"/>
        <end position="55"/>
    </location>
</feature>
<dbReference type="InterPro" id="IPR009057">
    <property type="entry name" value="Homeodomain-like_sf"/>
</dbReference>
<dbReference type="InterPro" id="IPR050848">
    <property type="entry name" value="Homeobox_TF"/>
</dbReference>
<evidence type="ECO:0000256" key="9">
    <source>
        <dbReference type="PROSITE-ProRule" id="PRU00108"/>
    </source>
</evidence>
<evidence type="ECO:0000256" key="11">
    <source>
        <dbReference type="SAM" id="MobiDB-lite"/>
    </source>
</evidence>
<dbReference type="Ensembl" id="ENSAOCT00000000760.2">
    <property type="protein sequence ID" value="ENSAOCP00000008621.2"/>
    <property type="gene ID" value="ENSAOCG00000012722.2"/>
</dbReference>
<evidence type="ECO:0000256" key="3">
    <source>
        <dbReference type="ARBA" id="ARBA00023015"/>
    </source>
</evidence>
<reference evidence="13" key="2">
    <citation type="submission" date="2025-08" db="UniProtKB">
        <authorList>
            <consortium name="Ensembl"/>
        </authorList>
    </citation>
    <scope>IDENTIFICATION</scope>
</reference>
<dbReference type="PROSITE" id="PS00027">
    <property type="entry name" value="HOMEOBOX_1"/>
    <property type="match status" value="1"/>
</dbReference>
<evidence type="ECO:0000256" key="1">
    <source>
        <dbReference type="ARBA" id="ARBA00004123"/>
    </source>
</evidence>
<dbReference type="InterPro" id="IPR001356">
    <property type="entry name" value="HD"/>
</dbReference>
<feature type="DNA-binding region" description="Homeobox" evidence="9">
    <location>
        <begin position="136"/>
        <end position="195"/>
    </location>
</feature>
<feature type="domain" description="Homeobox" evidence="12">
    <location>
        <begin position="134"/>
        <end position="194"/>
    </location>
</feature>
<protein>
    <recommendedName>
        <fullName evidence="12">Homeobox domain-containing protein</fullName>
    </recommendedName>
</protein>
<dbReference type="PANTHER" id="PTHR24333:SF5">
    <property type="entry name" value="VENT HOMEOBOX"/>
    <property type="match status" value="1"/>
</dbReference>
<dbReference type="GO" id="GO:0003677">
    <property type="term" value="F:DNA binding"/>
    <property type="evidence" value="ECO:0007669"/>
    <property type="project" value="UniProtKB-UniRule"/>
</dbReference>
<dbReference type="InterPro" id="IPR017970">
    <property type="entry name" value="Homeobox_CS"/>
</dbReference>
<dbReference type="PROSITE" id="PS50071">
    <property type="entry name" value="HOMEOBOX_2"/>
    <property type="match status" value="1"/>
</dbReference>
<evidence type="ECO:0000313" key="13">
    <source>
        <dbReference type="Ensembl" id="ENSAOCP00000008621.2"/>
    </source>
</evidence>
<comment type="subcellular location">
    <subcellularLocation>
        <location evidence="1 9 10">Nucleus</location>
    </subcellularLocation>
</comment>
<name>A0A3Q1BG02_AMPOC</name>
<keyword evidence="7 9" id="KW-0539">Nucleus</keyword>
<evidence type="ECO:0000313" key="14">
    <source>
        <dbReference type="Proteomes" id="UP001501940"/>
    </source>
</evidence>
<evidence type="ECO:0000256" key="6">
    <source>
        <dbReference type="ARBA" id="ARBA00023163"/>
    </source>
</evidence>
<evidence type="ECO:0000256" key="8">
    <source>
        <dbReference type="ARBA" id="ARBA00038196"/>
    </source>
</evidence>
<reference evidence="13" key="3">
    <citation type="submission" date="2025-09" db="UniProtKB">
        <authorList>
            <consortium name="Ensembl"/>
        </authorList>
    </citation>
    <scope>IDENTIFICATION</scope>
</reference>
<evidence type="ECO:0000256" key="7">
    <source>
        <dbReference type="ARBA" id="ARBA00023242"/>
    </source>
</evidence>
<dbReference type="PANTHER" id="PTHR24333">
    <property type="entry name" value="HOMEO BOX HB9 LIKE A-RELATED"/>
    <property type="match status" value="1"/>
</dbReference>
<feature type="compositionally biased region" description="Low complexity" evidence="11">
    <location>
        <begin position="100"/>
        <end position="112"/>
    </location>
</feature>
<comment type="similarity">
    <text evidence="8">Belongs to the BAR homeobox family.</text>
</comment>
<evidence type="ECO:0000256" key="5">
    <source>
        <dbReference type="ARBA" id="ARBA00023155"/>
    </source>
</evidence>
<feature type="region of interest" description="Disordered" evidence="11">
    <location>
        <begin position="82"/>
        <end position="146"/>
    </location>
</feature>
<keyword evidence="4 9" id="KW-0238">DNA-binding</keyword>
<dbReference type="InterPro" id="IPR020479">
    <property type="entry name" value="HD_metazoa"/>
</dbReference>
<dbReference type="GO" id="GO:0000981">
    <property type="term" value="F:DNA-binding transcription factor activity, RNA polymerase II-specific"/>
    <property type="evidence" value="ECO:0007669"/>
    <property type="project" value="InterPro"/>
</dbReference>
<keyword evidence="14" id="KW-1185">Reference proteome</keyword>
<keyword evidence="6" id="KW-0804">Transcription</keyword>
<keyword evidence="2" id="KW-0217">Developmental protein</keyword>
<keyword evidence="3" id="KW-0805">Transcription regulation</keyword>
<organism evidence="13 14">
    <name type="scientific">Amphiprion ocellaris</name>
    <name type="common">Clown anemonefish</name>
    <dbReference type="NCBI Taxonomy" id="80972"/>
    <lineage>
        <taxon>Eukaryota</taxon>
        <taxon>Metazoa</taxon>
        <taxon>Chordata</taxon>
        <taxon>Craniata</taxon>
        <taxon>Vertebrata</taxon>
        <taxon>Euteleostomi</taxon>
        <taxon>Actinopterygii</taxon>
        <taxon>Neopterygii</taxon>
        <taxon>Teleostei</taxon>
        <taxon>Neoteleostei</taxon>
        <taxon>Acanthomorphata</taxon>
        <taxon>Ovalentaria</taxon>
        <taxon>Pomacentridae</taxon>
        <taxon>Amphiprion</taxon>
    </lineage>
</organism>